<name>A0A078B377_STYLE</name>
<dbReference type="InParanoid" id="A0A078B377"/>
<dbReference type="EMBL" id="CCKQ01016997">
    <property type="protein sequence ID" value="CDW88884.1"/>
    <property type="molecule type" value="Genomic_DNA"/>
</dbReference>
<organism evidence="2 3">
    <name type="scientific">Stylonychia lemnae</name>
    <name type="common">Ciliate</name>
    <dbReference type="NCBI Taxonomy" id="5949"/>
    <lineage>
        <taxon>Eukaryota</taxon>
        <taxon>Sar</taxon>
        <taxon>Alveolata</taxon>
        <taxon>Ciliophora</taxon>
        <taxon>Intramacronucleata</taxon>
        <taxon>Spirotrichea</taxon>
        <taxon>Stichotrichia</taxon>
        <taxon>Sporadotrichida</taxon>
        <taxon>Oxytrichidae</taxon>
        <taxon>Stylonychinae</taxon>
        <taxon>Stylonychia</taxon>
    </lineage>
</organism>
<dbReference type="Proteomes" id="UP000039865">
    <property type="component" value="Unassembled WGS sequence"/>
</dbReference>
<accession>A0A078B377</accession>
<keyword evidence="1" id="KW-0472">Membrane</keyword>
<evidence type="ECO:0000313" key="3">
    <source>
        <dbReference type="Proteomes" id="UP000039865"/>
    </source>
</evidence>
<feature type="transmembrane region" description="Helical" evidence="1">
    <location>
        <begin position="212"/>
        <end position="233"/>
    </location>
</feature>
<keyword evidence="1" id="KW-0812">Transmembrane</keyword>
<keyword evidence="1" id="KW-1133">Transmembrane helix</keyword>
<feature type="transmembrane region" description="Helical" evidence="1">
    <location>
        <begin position="127"/>
        <end position="146"/>
    </location>
</feature>
<proteinExistence type="predicted"/>
<evidence type="ECO:0000313" key="2">
    <source>
        <dbReference type="EMBL" id="CDW88884.1"/>
    </source>
</evidence>
<feature type="transmembrane region" description="Helical" evidence="1">
    <location>
        <begin position="96"/>
        <end position="115"/>
    </location>
</feature>
<keyword evidence="3" id="KW-1185">Reference proteome</keyword>
<feature type="transmembrane region" description="Helical" evidence="1">
    <location>
        <begin position="178"/>
        <end position="200"/>
    </location>
</feature>
<feature type="transmembrane region" description="Helical" evidence="1">
    <location>
        <begin position="268"/>
        <end position="291"/>
    </location>
</feature>
<evidence type="ECO:0000256" key="1">
    <source>
        <dbReference type="SAM" id="Phobius"/>
    </source>
</evidence>
<reference evidence="2 3" key="1">
    <citation type="submission" date="2014-06" db="EMBL/GenBank/DDBJ databases">
        <authorList>
            <person name="Swart Estienne"/>
        </authorList>
    </citation>
    <scope>NUCLEOTIDE SEQUENCE [LARGE SCALE GENOMIC DNA]</scope>
    <source>
        <strain evidence="2 3">130c</strain>
    </source>
</reference>
<dbReference type="AlphaFoldDB" id="A0A078B377"/>
<protein>
    <submittedName>
        <fullName evidence="2">Uncharacterized protein</fullName>
    </submittedName>
</protein>
<gene>
    <name evidence="2" type="primary">Contig269.g308</name>
    <name evidence="2" type="ORF">STYLEM_18009</name>
</gene>
<sequence>MMDSKALILSYADNSNDNETTTGVNDKKLQSGISSWNITEFNDDIMKLQITWKNPLAVSTMDSTIIATTRISSSIPPQISDGTTFLLSAATASSNALSGAISINFILSMIMGISLKNLWMLLNTLQIMVHIPLLNIPLPSNTIFMFSQVIEISKMNLIPKSYLKQVIQKVLLIIESKLFFNSFIRAVMKGYLGFAVATLISLTTSDNLNLNLFMTFIMSFCIFSIPFIAYQFLSTNFAILTQQKFLSKYGTLYLNLEPTKKSTISRKILIMEFFNEFTIICLSYLLIPFALNIITDYELRYNIGWTSNLNLINQYEQNFESDITYHIEPNQIQANQDLQITDYHMNSTIDGLLKQTDQNELHSQTFDQNQQDISMNSYSGEDDEVTMGHAAYHLGNPALTSGNNIQDIEESQIGYKLDDPQNQVLEVEDF</sequence>